<proteinExistence type="predicted"/>
<accession>A0A6G0ZA59</accession>
<sequence>MHDNFMEILFLSLSAVVPLYYHFSTQVQIDHFFLGNKCNSNIPVVNALNVPTELYAN</sequence>
<name>A0A6G0ZA59_APHCR</name>
<evidence type="ECO:0000313" key="1">
    <source>
        <dbReference type="EMBL" id="KAF0767246.1"/>
    </source>
</evidence>
<gene>
    <name evidence="1" type="ORF">FWK35_00011068</name>
</gene>
<organism evidence="1 2">
    <name type="scientific">Aphis craccivora</name>
    <name type="common">Cowpea aphid</name>
    <dbReference type="NCBI Taxonomy" id="307492"/>
    <lineage>
        <taxon>Eukaryota</taxon>
        <taxon>Metazoa</taxon>
        <taxon>Ecdysozoa</taxon>
        <taxon>Arthropoda</taxon>
        <taxon>Hexapoda</taxon>
        <taxon>Insecta</taxon>
        <taxon>Pterygota</taxon>
        <taxon>Neoptera</taxon>
        <taxon>Paraneoptera</taxon>
        <taxon>Hemiptera</taxon>
        <taxon>Sternorrhyncha</taxon>
        <taxon>Aphidomorpha</taxon>
        <taxon>Aphidoidea</taxon>
        <taxon>Aphididae</taxon>
        <taxon>Aphidini</taxon>
        <taxon>Aphis</taxon>
        <taxon>Aphis</taxon>
    </lineage>
</organism>
<keyword evidence="2" id="KW-1185">Reference proteome</keyword>
<reference evidence="1 2" key="1">
    <citation type="submission" date="2019-08" db="EMBL/GenBank/DDBJ databases">
        <title>Whole genome of Aphis craccivora.</title>
        <authorList>
            <person name="Voronova N.V."/>
            <person name="Shulinski R.S."/>
            <person name="Bandarenka Y.V."/>
            <person name="Zhorov D.G."/>
            <person name="Warner D."/>
        </authorList>
    </citation>
    <scope>NUCLEOTIDE SEQUENCE [LARGE SCALE GENOMIC DNA]</scope>
    <source>
        <strain evidence="1">180601</strain>
        <tissue evidence="1">Whole Body</tissue>
    </source>
</reference>
<dbReference type="EMBL" id="VUJU01001014">
    <property type="protein sequence ID" value="KAF0767246.1"/>
    <property type="molecule type" value="Genomic_DNA"/>
</dbReference>
<dbReference type="AlphaFoldDB" id="A0A6G0ZA59"/>
<protein>
    <submittedName>
        <fullName evidence="1">Uncharacterized protein</fullName>
    </submittedName>
</protein>
<comment type="caution">
    <text evidence="1">The sequence shown here is derived from an EMBL/GenBank/DDBJ whole genome shotgun (WGS) entry which is preliminary data.</text>
</comment>
<dbReference type="Proteomes" id="UP000478052">
    <property type="component" value="Unassembled WGS sequence"/>
</dbReference>
<evidence type="ECO:0000313" key="2">
    <source>
        <dbReference type="Proteomes" id="UP000478052"/>
    </source>
</evidence>